<dbReference type="RefSeq" id="WP_303282778.1">
    <property type="nucleotide sequence ID" value="NZ_BAABCZ010000009.1"/>
</dbReference>
<evidence type="ECO:0000256" key="4">
    <source>
        <dbReference type="ARBA" id="ARBA00023163"/>
    </source>
</evidence>
<name>A0ABT8X2N3_9FLAO</name>
<reference evidence="7" key="1">
    <citation type="submission" date="2023-07" db="EMBL/GenBank/DDBJ databases">
        <title>Two novel species in the genus Flavivirga.</title>
        <authorList>
            <person name="Kwon K."/>
        </authorList>
    </citation>
    <scope>NUCLEOTIDE SEQUENCE</scope>
    <source>
        <strain evidence="7">KACC 14157</strain>
    </source>
</reference>
<feature type="domain" description="RNA polymerase sigma-70 region 2" evidence="5">
    <location>
        <begin position="19"/>
        <end position="82"/>
    </location>
</feature>
<evidence type="ECO:0000313" key="7">
    <source>
        <dbReference type="EMBL" id="MDO5988175.1"/>
    </source>
</evidence>
<evidence type="ECO:0000256" key="1">
    <source>
        <dbReference type="ARBA" id="ARBA00010641"/>
    </source>
</evidence>
<keyword evidence="2" id="KW-0805">Transcription regulation</keyword>
<evidence type="ECO:0000256" key="3">
    <source>
        <dbReference type="ARBA" id="ARBA00023082"/>
    </source>
</evidence>
<dbReference type="InterPro" id="IPR013249">
    <property type="entry name" value="RNA_pol_sigma70_r4_t2"/>
</dbReference>
<keyword evidence="3" id="KW-0731">Sigma factor</keyword>
<sequence>MNIIKKEKEISKIYNEVYNSLYASLCFFSNKYTNNLEKSKGIVQEVYIRLWNHDILSQGNDAIKAFLYISVRNKSLDYLKSKECQMKNNSTSLDIQMIASDTYFEKEVLIEEISRLVNEAIKTLPLKCREVVELSMRGHQNSHISEELGISINTVKMQKRIAYKKLRPLLKDCYVFVLALLTV</sequence>
<comment type="caution">
    <text evidence="7">The sequence shown here is derived from an EMBL/GenBank/DDBJ whole genome shotgun (WGS) entry which is preliminary data.</text>
</comment>
<comment type="similarity">
    <text evidence="1">Belongs to the sigma-70 factor family. ECF subfamily.</text>
</comment>
<dbReference type="SUPFAM" id="SSF88659">
    <property type="entry name" value="Sigma3 and sigma4 domains of RNA polymerase sigma factors"/>
    <property type="match status" value="1"/>
</dbReference>
<dbReference type="InterPro" id="IPR013324">
    <property type="entry name" value="RNA_pol_sigma_r3/r4-like"/>
</dbReference>
<accession>A0ABT8X2N3</accession>
<dbReference type="InterPro" id="IPR013325">
    <property type="entry name" value="RNA_pol_sigma_r2"/>
</dbReference>
<proteinExistence type="inferred from homology"/>
<dbReference type="InterPro" id="IPR007627">
    <property type="entry name" value="RNA_pol_sigma70_r2"/>
</dbReference>
<dbReference type="SUPFAM" id="SSF88946">
    <property type="entry name" value="Sigma2 domain of RNA polymerase sigma factors"/>
    <property type="match status" value="1"/>
</dbReference>
<dbReference type="Pfam" id="PF04542">
    <property type="entry name" value="Sigma70_r2"/>
    <property type="match status" value="1"/>
</dbReference>
<dbReference type="Gene3D" id="1.10.1740.10">
    <property type="match status" value="1"/>
</dbReference>
<dbReference type="Gene3D" id="1.10.10.10">
    <property type="entry name" value="Winged helix-like DNA-binding domain superfamily/Winged helix DNA-binding domain"/>
    <property type="match status" value="1"/>
</dbReference>
<dbReference type="Proteomes" id="UP001176891">
    <property type="component" value="Unassembled WGS sequence"/>
</dbReference>
<protein>
    <submittedName>
        <fullName evidence="7">Sigma-70 family RNA polymerase sigma factor</fullName>
    </submittedName>
</protein>
<evidence type="ECO:0000259" key="5">
    <source>
        <dbReference type="Pfam" id="PF04542"/>
    </source>
</evidence>
<dbReference type="EMBL" id="JAUOEM010000004">
    <property type="protein sequence ID" value="MDO5988175.1"/>
    <property type="molecule type" value="Genomic_DNA"/>
</dbReference>
<organism evidence="7 8">
    <name type="scientific">Flavivirga amylovorans</name>
    <dbReference type="NCBI Taxonomy" id="870486"/>
    <lineage>
        <taxon>Bacteria</taxon>
        <taxon>Pseudomonadati</taxon>
        <taxon>Bacteroidota</taxon>
        <taxon>Flavobacteriia</taxon>
        <taxon>Flavobacteriales</taxon>
        <taxon>Flavobacteriaceae</taxon>
        <taxon>Flavivirga</taxon>
    </lineage>
</organism>
<dbReference type="Pfam" id="PF08281">
    <property type="entry name" value="Sigma70_r4_2"/>
    <property type="match status" value="1"/>
</dbReference>
<dbReference type="InterPro" id="IPR039425">
    <property type="entry name" value="RNA_pol_sigma-70-like"/>
</dbReference>
<keyword evidence="4" id="KW-0804">Transcription</keyword>
<evidence type="ECO:0000259" key="6">
    <source>
        <dbReference type="Pfam" id="PF08281"/>
    </source>
</evidence>
<keyword evidence="8" id="KW-1185">Reference proteome</keyword>
<feature type="domain" description="RNA polymerase sigma factor 70 region 4 type 2" evidence="6">
    <location>
        <begin position="116"/>
        <end position="166"/>
    </location>
</feature>
<dbReference type="PANTHER" id="PTHR43133:SF46">
    <property type="entry name" value="RNA POLYMERASE SIGMA-70 FACTOR ECF SUBFAMILY"/>
    <property type="match status" value="1"/>
</dbReference>
<dbReference type="InterPro" id="IPR036388">
    <property type="entry name" value="WH-like_DNA-bd_sf"/>
</dbReference>
<evidence type="ECO:0000313" key="8">
    <source>
        <dbReference type="Proteomes" id="UP001176891"/>
    </source>
</evidence>
<dbReference type="NCBIfam" id="TIGR02937">
    <property type="entry name" value="sigma70-ECF"/>
    <property type="match status" value="1"/>
</dbReference>
<gene>
    <name evidence="7" type="ORF">Q4Q39_12240</name>
</gene>
<evidence type="ECO:0000256" key="2">
    <source>
        <dbReference type="ARBA" id="ARBA00023015"/>
    </source>
</evidence>
<dbReference type="InterPro" id="IPR014284">
    <property type="entry name" value="RNA_pol_sigma-70_dom"/>
</dbReference>
<dbReference type="PANTHER" id="PTHR43133">
    <property type="entry name" value="RNA POLYMERASE ECF-TYPE SIGMA FACTO"/>
    <property type="match status" value="1"/>
</dbReference>